<evidence type="ECO:0000256" key="1">
    <source>
        <dbReference type="ARBA" id="ARBA00009437"/>
    </source>
</evidence>
<reference evidence="7" key="1">
    <citation type="journal article" date="2019" name="Int. J. Syst. Evol. Microbiol.">
        <title>The Global Catalogue of Microorganisms (GCM) 10K type strain sequencing project: providing services to taxonomists for standard genome sequencing and annotation.</title>
        <authorList>
            <consortium name="The Broad Institute Genomics Platform"/>
            <consortium name="The Broad Institute Genome Sequencing Center for Infectious Disease"/>
            <person name="Wu L."/>
            <person name="Ma J."/>
        </authorList>
    </citation>
    <scope>NUCLEOTIDE SEQUENCE [LARGE SCALE GENOMIC DNA]</scope>
    <source>
        <strain evidence="7">KCTC 42501</strain>
    </source>
</reference>
<evidence type="ECO:0000256" key="4">
    <source>
        <dbReference type="ARBA" id="ARBA00023163"/>
    </source>
</evidence>
<evidence type="ECO:0000313" key="6">
    <source>
        <dbReference type="EMBL" id="MFC3685460.1"/>
    </source>
</evidence>
<organism evidence="6 7">
    <name type="scientific">Hydrogenophaga luteola</name>
    <dbReference type="NCBI Taxonomy" id="1591122"/>
    <lineage>
        <taxon>Bacteria</taxon>
        <taxon>Pseudomonadati</taxon>
        <taxon>Pseudomonadota</taxon>
        <taxon>Betaproteobacteria</taxon>
        <taxon>Burkholderiales</taxon>
        <taxon>Comamonadaceae</taxon>
        <taxon>Hydrogenophaga</taxon>
    </lineage>
</organism>
<dbReference type="PANTHER" id="PTHR30126">
    <property type="entry name" value="HTH-TYPE TRANSCRIPTIONAL REGULATOR"/>
    <property type="match status" value="1"/>
</dbReference>
<comment type="similarity">
    <text evidence="1">Belongs to the LysR transcriptional regulatory family.</text>
</comment>
<dbReference type="PROSITE" id="PS50931">
    <property type="entry name" value="HTH_LYSR"/>
    <property type="match status" value="1"/>
</dbReference>
<proteinExistence type="inferred from homology"/>
<accession>A0ABV7W6S3</accession>
<dbReference type="RefSeq" id="WP_382176708.1">
    <property type="nucleotide sequence ID" value="NZ_JBHRXX010000007.1"/>
</dbReference>
<gene>
    <name evidence="6" type="ORF">ACFOPI_17800</name>
</gene>
<evidence type="ECO:0000259" key="5">
    <source>
        <dbReference type="PROSITE" id="PS50931"/>
    </source>
</evidence>
<sequence length="300" mass="33200">MASTLTVPTPDLKLLRIFASVARHQGFAKAQQELNLTLSAISTYMSQLESVLGFKLCDRGRGGFSLTDKGELLLGEAQRLLGEIDGFGSFAASLKGGLAGTLRIGVIDSTVTDSSLRLSDAIGAFNQRHPAVHLGLFVKNPPDLQEALLNNELDLAIGFFPTRPPGLVFQPLHREQQWLYCSDRHPLFAQRHIAEAQVAELNVVRRSYWSKAELGKHGMKNSVATVDSMEAQLFLILSGGYVGYLPEHYAQPWMDQGRLRVLLPASFGFQSPFMLATRRGRGREAPIQIMRELLLRKMRG</sequence>
<dbReference type="Gene3D" id="1.10.10.10">
    <property type="entry name" value="Winged helix-like DNA-binding domain superfamily/Winged helix DNA-binding domain"/>
    <property type="match status" value="1"/>
</dbReference>
<feature type="domain" description="HTH lysR-type" evidence="5">
    <location>
        <begin position="10"/>
        <end position="67"/>
    </location>
</feature>
<dbReference type="InterPro" id="IPR036390">
    <property type="entry name" value="WH_DNA-bd_sf"/>
</dbReference>
<keyword evidence="7" id="KW-1185">Reference proteome</keyword>
<dbReference type="SUPFAM" id="SSF53850">
    <property type="entry name" value="Periplasmic binding protein-like II"/>
    <property type="match status" value="1"/>
</dbReference>
<keyword evidence="4" id="KW-0804">Transcription</keyword>
<keyword evidence="3" id="KW-0238">DNA-binding</keyword>
<dbReference type="CDD" id="cd05466">
    <property type="entry name" value="PBP2_LTTR_substrate"/>
    <property type="match status" value="1"/>
</dbReference>
<dbReference type="Pfam" id="PF03466">
    <property type="entry name" value="LysR_substrate"/>
    <property type="match status" value="1"/>
</dbReference>
<dbReference type="InterPro" id="IPR005119">
    <property type="entry name" value="LysR_subst-bd"/>
</dbReference>
<dbReference type="EMBL" id="JBHRXX010000007">
    <property type="protein sequence ID" value="MFC3685460.1"/>
    <property type="molecule type" value="Genomic_DNA"/>
</dbReference>
<dbReference type="PANTHER" id="PTHR30126:SF98">
    <property type="entry name" value="HTH-TYPE TRANSCRIPTIONAL ACTIVATOR BAUR"/>
    <property type="match status" value="1"/>
</dbReference>
<dbReference type="InterPro" id="IPR036388">
    <property type="entry name" value="WH-like_DNA-bd_sf"/>
</dbReference>
<dbReference type="Proteomes" id="UP001595729">
    <property type="component" value="Unassembled WGS sequence"/>
</dbReference>
<dbReference type="InterPro" id="IPR000847">
    <property type="entry name" value="LysR_HTH_N"/>
</dbReference>
<dbReference type="SUPFAM" id="SSF46785">
    <property type="entry name" value="Winged helix' DNA-binding domain"/>
    <property type="match status" value="1"/>
</dbReference>
<keyword evidence="2" id="KW-0805">Transcription regulation</keyword>
<comment type="caution">
    <text evidence="6">The sequence shown here is derived from an EMBL/GenBank/DDBJ whole genome shotgun (WGS) entry which is preliminary data.</text>
</comment>
<dbReference type="Gene3D" id="3.40.190.10">
    <property type="entry name" value="Periplasmic binding protein-like II"/>
    <property type="match status" value="2"/>
</dbReference>
<dbReference type="Pfam" id="PF00126">
    <property type="entry name" value="HTH_1"/>
    <property type="match status" value="1"/>
</dbReference>
<evidence type="ECO:0000256" key="2">
    <source>
        <dbReference type="ARBA" id="ARBA00023015"/>
    </source>
</evidence>
<evidence type="ECO:0000256" key="3">
    <source>
        <dbReference type="ARBA" id="ARBA00023125"/>
    </source>
</evidence>
<evidence type="ECO:0000313" key="7">
    <source>
        <dbReference type="Proteomes" id="UP001595729"/>
    </source>
</evidence>
<name>A0ABV7W6S3_9BURK</name>
<protein>
    <submittedName>
        <fullName evidence="6">LysR family transcriptional regulator</fullName>
    </submittedName>
</protein>